<dbReference type="HOGENOM" id="CLU_754134_0_0_6"/>
<dbReference type="InterPro" id="IPR011990">
    <property type="entry name" value="TPR-like_helical_dom_sf"/>
</dbReference>
<dbReference type="STRING" id="87626.PTD2_14797"/>
<dbReference type="Gene3D" id="1.25.40.10">
    <property type="entry name" value="Tetratricopeptide repeat domain"/>
    <property type="match status" value="1"/>
</dbReference>
<evidence type="ECO:0000313" key="1">
    <source>
        <dbReference type="EMBL" id="EAR27317.1"/>
    </source>
</evidence>
<dbReference type="OrthoDB" id="6280854at2"/>
<name>A4CCM4_9GAMM</name>
<dbReference type="SUPFAM" id="SSF53474">
    <property type="entry name" value="alpha/beta-Hydrolases"/>
    <property type="match status" value="1"/>
</dbReference>
<sequence length="367" mass="41296">MKLKLVVLLLVGLFLLPKHGYGAVAKELRFSSQALAEPYVFSVLLPNDYDGARKTPYPLLVTTAGDSRIAVLEAQIDWLSHVSFGPMPQVVILRLPQFVKANSSVMQTGLTVQLFHQQLLPFLQGALNLAPFTLIEGFSTQGNLALELFSQYPTHYQAAVISSPALELQSAKWHQQLNQQLQAHLAQRSLFLSLGTFTGNRPYFASLQVSLSEYKTAIFNDLSGENYISNPVIHFEQAVKQLFSAIHITNFQPFAQQGVAAVLAYQQSLKRQYGFEWPPFENLEGLANYYFDHQQPKEGVAVFDYLVTQYPEKLLYLIRYAQALVKLGDISKAKIKLEQVIALAKQQHDDEALQYSQNLLMELNQSN</sequence>
<evidence type="ECO:0000313" key="2">
    <source>
        <dbReference type="Proteomes" id="UP000006201"/>
    </source>
</evidence>
<dbReference type="ESTHER" id="9gamm-a4ccm4">
    <property type="family name" value="A85-IroE-IroD-Fes-Yiel"/>
</dbReference>
<gene>
    <name evidence="1" type="ORF">PTD2_14797</name>
</gene>
<dbReference type="Proteomes" id="UP000006201">
    <property type="component" value="Unassembled WGS sequence"/>
</dbReference>
<dbReference type="InterPro" id="IPR029058">
    <property type="entry name" value="AB_hydrolase_fold"/>
</dbReference>
<dbReference type="EMBL" id="AAOH01000006">
    <property type="protein sequence ID" value="EAR27317.1"/>
    <property type="molecule type" value="Genomic_DNA"/>
</dbReference>
<accession>A4CCM4</accession>
<dbReference type="InterPro" id="IPR000801">
    <property type="entry name" value="Esterase-like"/>
</dbReference>
<proteinExistence type="predicted"/>
<organism evidence="1 2">
    <name type="scientific">Pseudoalteromonas tunicata D2</name>
    <dbReference type="NCBI Taxonomy" id="87626"/>
    <lineage>
        <taxon>Bacteria</taxon>
        <taxon>Pseudomonadati</taxon>
        <taxon>Pseudomonadota</taxon>
        <taxon>Gammaproteobacteria</taxon>
        <taxon>Alteromonadales</taxon>
        <taxon>Pseudoalteromonadaceae</taxon>
        <taxon>Pseudoalteromonas</taxon>
    </lineage>
</organism>
<protein>
    <recommendedName>
        <fullName evidence="3">Esterase</fullName>
    </recommendedName>
</protein>
<dbReference type="Pfam" id="PF00756">
    <property type="entry name" value="Esterase"/>
    <property type="match status" value="1"/>
</dbReference>
<keyword evidence="2" id="KW-1185">Reference proteome</keyword>
<comment type="caution">
    <text evidence="1">The sequence shown here is derived from an EMBL/GenBank/DDBJ whole genome shotgun (WGS) entry which is preliminary data.</text>
</comment>
<dbReference type="Gene3D" id="3.40.50.1820">
    <property type="entry name" value="alpha/beta hydrolase"/>
    <property type="match status" value="1"/>
</dbReference>
<evidence type="ECO:0008006" key="3">
    <source>
        <dbReference type="Google" id="ProtNLM"/>
    </source>
</evidence>
<dbReference type="AlphaFoldDB" id="A4CCM4"/>
<dbReference type="SUPFAM" id="SSF48452">
    <property type="entry name" value="TPR-like"/>
    <property type="match status" value="1"/>
</dbReference>
<reference evidence="1 2" key="1">
    <citation type="submission" date="2006-02" db="EMBL/GenBank/DDBJ databases">
        <authorList>
            <person name="Moran M.A."/>
            <person name="Kjelleberg S."/>
            <person name="Egan S."/>
            <person name="Saunders N."/>
            <person name="Thomas T."/>
            <person name="Ferriera S."/>
            <person name="Johnson J."/>
            <person name="Kravitz S."/>
            <person name="Halpern A."/>
            <person name="Remington K."/>
            <person name="Beeson K."/>
            <person name="Tran B."/>
            <person name="Rogers Y.-H."/>
            <person name="Friedman R."/>
            <person name="Venter J.C."/>
        </authorList>
    </citation>
    <scope>NUCLEOTIDE SEQUENCE [LARGE SCALE GENOMIC DNA]</scope>
    <source>
        <strain evidence="1 2">D2</strain>
    </source>
</reference>
<dbReference type="RefSeq" id="WP_009838579.1">
    <property type="nucleotide sequence ID" value="NZ_AAOH01000006.1"/>
</dbReference>